<evidence type="ECO:0000313" key="2">
    <source>
        <dbReference type="Proteomes" id="UP000036166"/>
    </source>
</evidence>
<dbReference type="Gene3D" id="1.10.10.10">
    <property type="entry name" value="Winged helix-like DNA-binding domain superfamily/Winged helix DNA-binding domain"/>
    <property type="match status" value="1"/>
</dbReference>
<dbReference type="Proteomes" id="UP000036166">
    <property type="component" value="Unassembled WGS sequence"/>
</dbReference>
<dbReference type="RefSeq" id="WP_048317316.1">
    <property type="nucleotide sequence ID" value="NZ_CAOXUN010000014.1"/>
</dbReference>
<evidence type="ECO:0008006" key="3">
    <source>
        <dbReference type="Google" id="ProtNLM"/>
    </source>
</evidence>
<dbReference type="GO" id="GO:0003677">
    <property type="term" value="F:DNA binding"/>
    <property type="evidence" value="ECO:0007669"/>
    <property type="project" value="InterPro"/>
</dbReference>
<dbReference type="InterPro" id="IPR036388">
    <property type="entry name" value="WH-like_DNA-bd_sf"/>
</dbReference>
<gene>
    <name evidence="1" type="ORF">ACM15_21720</name>
</gene>
<comment type="caution">
    <text evidence="1">The sequence shown here is derived from an EMBL/GenBank/DDBJ whole genome shotgun (WGS) entry which is preliminary data.</text>
</comment>
<name>A0A0J6CEL6_9BACT</name>
<dbReference type="SUPFAM" id="SSF46894">
    <property type="entry name" value="C-terminal effector domain of the bipartite response regulators"/>
    <property type="match status" value="1"/>
</dbReference>
<accession>A0A0J6CEL6</accession>
<organism evidence="1 2">
    <name type="scientific">Parabacteroides goldsteinii</name>
    <dbReference type="NCBI Taxonomy" id="328812"/>
    <lineage>
        <taxon>Bacteria</taxon>
        <taxon>Pseudomonadati</taxon>
        <taxon>Bacteroidota</taxon>
        <taxon>Bacteroidia</taxon>
        <taxon>Bacteroidales</taxon>
        <taxon>Tannerellaceae</taxon>
        <taxon>Parabacteroides</taxon>
    </lineage>
</organism>
<protein>
    <recommendedName>
        <fullName evidence="3">HTH luxR-type domain-containing protein</fullName>
    </recommendedName>
</protein>
<dbReference type="EMBL" id="LFJV01000091">
    <property type="protein sequence ID" value="KMM31613.1"/>
    <property type="molecule type" value="Genomic_DNA"/>
</dbReference>
<dbReference type="InterPro" id="IPR016032">
    <property type="entry name" value="Sig_transdc_resp-reg_C-effctor"/>
</dbReference>
<sequence>MTKKGEKQIFWELQTMKQKFKVFIRRYSEITCVRINMLYEKNRTVFKYSDEDWIAFENQFNFIFPDFVEKLCLTFPQMTKNEQRCCCLFLLDIKTGRIATILGLAPNTVSKYRKVIYEKYFDLKEERTLEDRLFEMI</sequence>
<dbReference type="AlphaFoldDB" id="A0A0J6CEL6"/>
<dbReference type="PATRIC" id="fig|328812.4.peg.5682"/>
<proteinExistence type="predicted"/>
<reference evidence="1 2" key="1">
    <citation type="submission" date="2015-06" db="EMBL/GenBank/DDBJ databases">
        <title>Draft Genome Sequence of Parabacteroides goldsteinii with Putative Novel Metallo-Beta-Lactamases Isolated from a Blood Culture from a Human Patient.</title>
        <authorList>
            <person name="Krogh T.J."/>
            <person name="Agergaard C.N."/>
            <person name="Moller-Jensen J."/>
            <person name="Justesen U.S."/>
        </authorList>
    </citation>
    <scope>NUCLEOTIDE SEQUENCE [LARGE SCALE GENOMIC DNA]</scope>
    <source>
        <strain evidence="1 2">910340</strain>
    </source>
</reference>
<evidence type="ECO:0000313" key="1">
    <source>
        <dbReference type="EMBL" id="KMM31613.1"/>
    </source>
</evidence>
<dbReference type="GO" id="GO:0006355">
    <property type="term" value="P:regulation of DNA-templated transcription"/>
    <property type="evidence" value="ECO:0007669"/>
    <property type="project" value="InterPro"/>
</dbReference>